<gene>
    <name evidence="9" type="ORF">CINCED_3A017045</name>
</gene>
<keyword evidence="7" id="KW-0812">Transmembrane</keyword>
<evidence type="ECO:0000256" key="2">
    <source>
        <dbReference type="ARBA" id="ARBA00009003"/>
    </source>
</evidence>
<dbReference type="InterPro" id="IPR007652">
    <property type="entry name" value="A1-4-GlycosylTfrase_dom"/>
</dbReference>
<dbReference type="GO" id="GO:0000139">
    <property type="term" value="C:Golgi membrane"/>
    <property type="evidence" value="ECO:0007669"/>
    <property type="project" value="UniProtKB-SubCell"/>
</dbReference>
<evidence type="ECO:0000256" key="4">
    <source>
        <dbReference type="ARBA" id="ARBA00022679"/>
    </source>
</evidence>
<keyword evidence="4 9" id="KW-0808">Transferase</keyword>
<dbReference type="Pfam" id="PF04488">
    <property type="entry name" value="Gly_transf_sug"/>
    <property type="match status" value="1"/>
</dbReference>
<evidence type="ECO:0000313" key="9">
    <source>
        <dbReference type="EMBL" id="VVC37810.1"/>
    </source>
</evidence>
<keyword evidence="7" id="KW-1133">Transmembrane helix</keyword>
<feature type="domain" description="Alpha 1,4-glycosyltransferase" evidence="8">
    <location>
        <begin position="235"/>
        <end position="360"/>
    </location>
</feature>
<keyword evidence="5" id="KW-0333">Golgi apparatus</keyword>
<evidence type="ECO:0000313" key="10">
    <source>
        <dbReference type="Proteomes" id="UP000325440"/>
    </source>
</evidence>
<comment type="subcellular location">
    <subcellularLocation>
        <location evidence="1">Golgi apparatus membrane</location>
        <topology evidence="1">Single-pass type II membrane protein</topology>
    </subcellularLocation>
</comment>
<reference evidence="9 10" key="1">
    <citation type="submission" date="2019-08" db="EMBL/GenBank/DDBJ databases">
        <authorList>
            <person name="Alioto T."/>
            <person name="Alioto T."/>
            <person name="Gomez Garrido J."/>
        </authorList>
    </citation>
    <scope>NUCLEOTIDE SEQUENCE [LARGE SCALE GENOMIC DNA]</scope>
</reference>
<dbReference type="InterPro" id="IPR029044">
    <property type="entry name" value="Nucleotide-diphossugar_trans"/>
</dbReference>
<dbReference type="PANTHER" id="PTHR12042:SF21">
    <property type="entry name" value="ALPHA1,4-GALACTOSYLTRANSFERASE 1-RELATED"/>
    <property type="match status" value="1"/>
</dbReference>
<dbReference type="Proteomes" id="UP000325440">
    <property type="component" value="Unassembled WGS sequence"/>
</dbReference>
<dbReference type="PANTHER" id="PTHR12042">
    <property type="entry name" value="LACTOSYLCERAMIDE 4-ALPHA-GALACTOSYLTRANSFERASE ALPHA- 1,4-GALACTOSYLTRANSFERASE"/>
    <property type="match status" value="1"/>
</dbReference>
<evidence type="ECO:0000256" key="1">
    <source>
        <dbReference type="ARBA" id="ARBA00004323"/>
    </source>
</evidence>
<sequence>MRVHVLLGNAFCFRYLKRTFGVLVALCALLVLLVIFAYNTRFAGHGPGPVPRGSPPKSQISCYFENRRRNSLRELDPAEVTENSIFFIETSCAHDDGIRLNLRQACAVESAASLNPNSKIFVLFVSGGFANNDSAIITALNAYGNIHLRHVDFTKYSYGTPAHGFVTSDAIFTSDWPVPHSSDLLRFLTLWKFGGTYLDLDMVLMKSLEGIKNFACAQSSSFIASSVLNFGTDDVGKMIANITVHDFVENYRGYEWAYNGPGVITRALQKVCNTDSIDIMDKVMCKGFTVYKPEAFCPISWNEWFLYFDENESENTMAKLKGSMGIHTWNYLSKYTDVIVGSKQPYGLVAVDYCSNIFALAESVF</sequence>
<dbReference type="SUPFAM" id="SSF53448">
    <property type="entry name" value="Nucleotide-diphospho-sugar transferases"/>
    <property type="match status" value="1"/>
</dbReference>
<accession>A0A5E4MZK3</accession>
<evidence type="ECO:0000256" key="5">
    <source>
        <dbReference type="ARBA" id="ARBA00023034"/>
    </source>
</evidence>
<proteinExistence type="inferred from homology"/>
<organism evidence="9 10">
    <name type="scientific">Cinara cedri</name>
    <dbReference type="NCBI Taxonomy" id="506608"/>
    <lineage>
        <taxon>Eukaryota</taxon>
        <taxon>Metazoa</taxon>
        <taxon>Ecdysozoa</taxon>
        <taxon>Arthropoda</taxon>
        <taxon>Hexapoda</taxon>
        <taxon>Insecta</taxon>
        <taxon>Pterygota</taxon>
        <taxon>Neoptera</taxon>
        <taxon>Paraneoptera</taxon>
        <taxon>Hemiptera</taxon>
        <taxon>Sternorrhyncha</taxon>
        <taxon>Aphidomorpha</taxon>
        <taxon>Aphidoidea</taxon>
        <taxon>Aphididae</taxon>
        <taxon>Lachninae</taxon>
        <taxon>Cinara</taxon>
    </lineage>
</organism>
<evidence type="ECO:0000256" key="6">
    <source>
        <dbReference type="ARBA" id="ARBA00023136"/>
    </source>
</evidence>
<dbReference type="OrthoDB" id="409543at2759"/>
<dbReference type="InterPro" id="IPR007577">
    <property type="entry name" value="GlycoTrfase_DXD_sugar-bd_CS"/>
</dbReference>
<protein>
    <submittedName>
        <fullName evidence="9">Nucleotide-diphospho-sugar transferases,Glycosyltransferase, DXD sugar-binding</fullName>
    </submittedName>
</protein>
<keyword evidence="10" id="KW-1185">Reference proteome</keyword>
<evidence type="ECO:0000256" key="3">
    <source>
        <dbReference type="ARBA" id="ARBA00022676"/>
    </source>
</evidence>
<keyword evidence="3" id="KW-0328">Glycosyltransferase</keyword>
<dbReference type="AlphaFoldDB" id="A0A5E4MZK3"/>
<feature type="transmembrane region" description="Helical" evidence="7">
    <location>
        <begin position="20"/>
        <end position="38"/>
    </location>
</feature>
<evidence type="ECO:0000256" key="7">
    <source>
        <dbReference type="SAM" id="Phobius"/>
    </source>
</evidence>
<dbReference type="InterPro" id="IPR051981">
    <property type="entry name" value="Glycosyltransf_32"/>
</dbReference>
<comment type="similarity">
    <text evidence="2">Belongs to the glycosyltransferase 32 family.</text>
</comment>
<dbReference type="GO" id="GO:0006688">
    <property type="term" value="P:glycosphingolipid biosynthetic process"/>
    <property type="evidence" value="ECO:0007669"/>
    <property type="project" value="TreeGrafter"/>
</dbReference>
<dbReference type="Pfam" id="PF04572">
    <property type="entry name" value="Gb3_synth"/>
    <property type="match status" value="1"/>
</dbReference>
<name>A0A5E4MZK3_9HEMI</name>
<dbReference type="EMBL" id="CABPRJ010001455">
    <property type="protein sequence ID" value="VVC37810.1"/>
    <property type="molecule type" value="Genomic_DNA"/>
</dbReference>
<evidence type="ECO:0000259" key="8">
    <source>
        <dbReference type="Pfam" id="PF04572"/>
    </source>
</evidence>
<keyword evidence="6 7" id="KW-0472">Membrane</keyword>
<dbReference type="Gene3D" id="3.90.550.20">
    <property type="match status" value="1"/>
</dbReference>
<dbReference type="GO" id="GO:0035248">
    <property type="term" value="F:alpha-1,4-N-acetylgalactosaminyltransferase activity"/>
    <property type="evidence" value="ECO:0007669"/>
    <property type="project" value="TreeGrafter"/>
</dbReference>